<organism evidence="2 3">
    <name type="scientific">Rotaria sordida</name>
    <dbReference type="NCBI Taxonomy" id="392033"/>
    <lineage>
        <taxon>Eukaryota</taxon>
        <taxon>Metazoa</taxon>
        <taxon>Spiralia</taxon>
        <taxon>Gnathifera</taxon>
        <taxon>Rotifera</taxon>
        <taxon>Eurotatoria</taxon>
        <taxon>Bdelloidea</taxon>
        <taxon>Philodinida</taxon>
        <taxon>Philodinidae</taxon>
        <taxon>Rotaria</taxon>
    </lineage>
</organism>
<dbReference type="AlphaFoldDB" id="A0A819WDS9"/>
<dbReference type="EMBL" id="CAJOBD010008923">
    <property type="protein sequence ID" value="CAF4124190.1"/>
    <property type="molecule type" value="Genomic_DNA"/>
</dbReference>
<protein>
    <recommendedName>
        <fullName evidence="4">FLYWCH-type domain-containing protein</fullName>
    </recommendedName>
</protein>
<name>A0A819WDS9_9BILA</name>
<proteinExistence type="predicted"/>
<feature type="region of interest" description="Disordered" evidence="1">
    <location>
        <begin position="1"/>
        <end position="20"/>
    </location>
</feature>
<dbReference type="Proteomes" id="UP000663836">
    <property type="component" value="Unassembled WGS sequence"/>
</dbReference>
<reference evidence="2" key="1">
    <citation type="submission" date="2021-02" db="EMBL/GenBank/DDBJ databases">
        <authorList>
            <person name="Nowell W R."/>
        </authorList>
    </citation>
    <scope>NUCLEOTIDE SEQUENCE</scope>
</reference>
<feature type="compositionally biased region" description="Low complexity" evidence="1">
    <location>
        <begin position="11"/>
        <end position="20"/>
    </location>
</feature>
<comment type="caution">
    <text evidence="2">The sequence shown here is derived from an EMBL/GenBank/DDBJ whole genome shotgun (WGS) entry which is preliminary data.</text>
</comment>
<evidence type="ECO:0000256" key="1">
    <source>
        <dbReference type="SAM" id="MobiDB-lite"/>
    </source>
</evidence>
<evidence type="ECO:0000313" key="2">
    <source>
        <dbReference type="EMBL" id="CAF4124190.1"/>
    </source>
</evidence>
<accession>A0A819WDS9</accession>
<evidence type="ECO:0000313" key="3">
    <source>
        <dbReference type="Proteomes" id="UP000663836"/>
    </source>
</evidence>
<feature type="compositionally biased region" description="Polar residues" evidence="1">
    <location>
        <begin position="1"/>
        <end position="10"/>
    </location>
</feature>
<sequence>MESQDITMNETSSSSSSTKYSSLSTSAKLTVTKAKTNKRKLMLFIEGYDFQFKSFNKNKTIKFWRCTDRSCGMILYTNLDNEFIRFARKITDHSHLPNPAQLKIRNLRETMRERAENELLPLQEIAEQEIRKALLTAKALAVLPRVTTIDYYNNARLLLYAIDDPKFQINQLENVQSTGRILVWSSDIQLKLLFDSERLQMDATFCTSSPNFNQVFIIQAIHHGTYVPVVYALLPNRKAATYVHLFNVLFAAANKFNKKNLILYLL</sequence>
<evidence type="ECO:0008006" key="4">
    <source>
        <dbReference type="Google" id="ProtNLM"/>
    </source>
</evidence>
<dbReference type="Gene3D" id="2.20.25.240">
    <property type="match status" value="1"/>
</dbReference>
<gene>
    <name evidence="2" type="ORF">JBS370_LOCUS32769</name>
</gene>